<accession>A0ACC3B2X7</accession>
<sequence length="216" mass="24764">MKAGTDLEWCIRAIISVDDPVKRPRDPVIYRCNLQPHHRARAAWKVYPTYDFCAPFLDSLEVAPRHTAIPKDNAVTAIIHGVDKTSTADRPKHNKNTSLGTKKVFYSKEILFSQEDARSFKPNEEITLMNRGNAIVTRVPANESETISELELQLHLEGDFKKTEKKVTWLAKETPNMIPARLFDFDYLITKDKLEKKDDLFSFLTNKTESLTEAWG</sequence>
<proteinExistence type="predicted"/>
<evidence type="ECO:0000313" key="2">
    <source>
        <dbReference type="Proteomes" id="UP001177260"/>
    </source>
</evidence>
<gene>
    <name evidence="1" type="primary">GUS1</name>
    <name evidence="1" type="ORF">N8T08_004944</name>
</gene>
<name>A0ACC3B2X7_9EURO</name>
<keyword evidence="1" id="KW-0436">Ligase</keyword>
<dbReference type="Proteomes" id="UP001177260">
    <property type="component" value="Unassembled WGS sequence"/>
</dbReference>
<evidence type="ECO:0000313" key="1">
    <source>
        <dbReference type="EMBL" id="KAK1144640.1"/>
    </source>
</evidence>
<organism evidence="1 2">
    <name type="scientific">Aspergillus melleus</name>
    <dbReference type="NCBI Taxonomy" id="138277"/>
    <lineage>
        <taxon>Eukaryota</taxon>
        <taxon>Fungi</taxon>
        <taxon>Dikarya</taxon>
        <taxon>Ascomycota</taxon>
        <taxon>Pezizomycotina</taxon>
        <taxon>Eurotiomycetes</taxon>
        <taxon>Eurotiomycetidae</taxon>
        <taxon>Eurotiales</taxon>
        <taxon>Aspergillaceae</taxon>
        <taxon>Aspergillus</taxon>
        <taxon>Aspergillus subgen. Circumdati</taxon>
    </lineage>
</organism>
<protein>
    <submittedName>
        <fullName evidence="1">Glutamate--tRNA ligase</fullName>
        <ecNumber evidence="1">6.1.1.17</ecNumber>
    </submittedName>
</protein>
<keyword evidence="2" id="KW-1185">Reference proteome</keyword>
<comment type="caution">
    <text evidence="1">The sequence shown here is derived from an EMBL/GenBank/DDBJ whole genome shotgun (WGS) entry which is preliminary data.</text>
</comment>
<dbReference type="EC" id="6.1.1.17" evidence="1"/>
<dbReference type="EMBL" id="JAOPJF010000029">
    <property type="protein sequence ID" value="KAK1144640.1"/>
    <property type="molecule type" value="Genomic_DNA"/>
</dbReference>
<reference evidence="1 2" key="1">
    <citation type="journal article" date="2023" name="ACS Omega">
        <title>Identification of the Neoaspergillic Acid Biosynthesis Gene Cluster by Establishing an In Vitro CRISPR-Ribonucleoprotein Genetic System in Aspergillus melleus.</title>
        <authorList>
            <person name="Yuan B."/>
            <person name="Grau M.F."/>
            <person name="Murata R.M."/>
            <person name="Torok T."/>
            <person name="Venkateswaran K."/>
            <person name="Stajich J.E."/>
            <person name="Wang C.C.C."/>
        </authorList>
    </citation>
    <scope>NUCLEOTIDE SEQUENCE [LARGE SCALE GENOMIC DNA]</scope>
    <source>
        <strain evidence="1 2">IMV 1140</strain>
    </source>
</reference>